<dbReference type="RefSeq" id="WP_235018332.1">
    <property type="nucleotide sequence ID" value="NZ_FNVO01000028.1"/>
</dbReference>
<dbReference type="AlphaFoldDB" id="A0A1H6E037"/>
<protein>
    <submittedName>
        <fullName evidence="1">Uncharacterized protein</fullName>
    </submittedName>
</protein>
<sequence>MDGISHYWADRRTTLLRLARLVGKGEFAELGDGAAAPAGTGAYALDQSWHIGWLFAAALIACLGVG</sequence>
<evidence type="ECO:0000313" key="1">
    <source>
        <dbReference type="EMBL" id="SEG90968.1"/>
    </source>
</evidence>
<name>A0A1H6E037_9ACTN</name>
<dbReference type="Proteomes" id="UP000236723">
    <property type="component" value="Unassembled WGS sequence"/>
</dbReference>
<reference evidence="2" key="1">
    <citation type="submission" date="2016-10" db="EMBL/GenBank/DDBJ databases">
        <authorList>
            <person name="Varghese N."/>
            <person name="Submissions S."/>
        </authorList>
    </citation>
    <scope>NUCLEOTIDE SEQUENCE [LARGE SCALE GENOMIC DNA]</scope>
    <source>
        <strain evidence="2">DSM 43163</strain>
    </source>
</reference>
<organism evidence="1 2">
    <name type="scientific">Thermomonospora echinospora</name>
    <dbReference type="NCBI Taxonomy" id="1992"/>
    <lineage>
        <taxon>Bacteria</taxon>
        <taxon>Bacillati</taxon>
        <taxon>Actinomycetota</taxon>
        <taxon>Actinomycetes</taxon>
        <taxon>Streptosporangiales</taxon>
        <taxon>Thermomonosporaceae</taxon>
        <taxon>Thermomonospora</taxon>
    </lineage>
</organism>
<accession>A0A1H6E037</accession>
<keyword evidence="2" id="KW-1185">Reference proteome</keyword>
<gene>
    <name evidence="1" type="ORF">SAMN04489712_1282</name>
</gene>
<proteinExistence type="predicted"/>
<dbReference type="EMBL" id="FNVO01000028">
    <property type="protein sequence ID" value="SEG90968.1"/>
    <property type="molecule type" value="Genomic_DNA"/>
</dbReference>
<evidence type="ECO:0000313" key="2">
    <source>
        <dbReference type="Proteomes" id="UP000236723"/>
    </source>
</evidence>